<evidence type="ECO:0000256" key="1">
    <source>
        <dbReference type="SAM" id="Phobius"/>
    </source>
</evidence>
<evidence type="ECO:0000313" key="2">
    <source>
        <dbReference type="EMBL" id="OAS86561.1"/>
    </source>
</evidence>
<keyword evidence="1" id="KW-0812">Transmembrane</keyword>
<keyword evidence="1" id="KW-1133">Transmembrane helix</keyword>
<dbReference type="RefSeq" id="WP_066330610.1">
    <property type="nucleotide sequence ID" value="NZ_LWSG01000012.1"/>
</dbReference>
<dbReference type="AlphaFoldDB" id="A0A179SYQ0"/>
<dbReference type="OrthoDB" id="2885697at2"/>
<organism evidence="2 3">
    <name type="scientific">Metabacillus litoralis</name>
    <dbReference type="NCBI Taxonomy" id="152268"/>
    <lineage>
        <taxon>Bacteria</taxon>
        <taxon>Bacillati</taxon>
        <taxon>Bacillota</taxon>
        <taxon>Bacilli</taxon>
        <taxon>Bacillales</taxon>
        <taxon>Bacillaceae</taxon>
        <taxon>Metabacillus</taxon>
    </lineage>
</organism>
<reference evidence="3" key="1">
    <citation type="submission" date="2016-04" db="EMBL/GenBank/DDBJ databases">
        <authorList>
            <person name="Lyu Z."/>
            <person name="Lyu W."/>
        </authorList>
    </citation>
    <scope>NUCLEOTIDE SEQUENCE [LARGE SCALE GENOMIC DNA]</scope>
    <source>
        <strain evidence="3">C44</strain>
    </source>
</reference>
<keyword evidence="1" id="KW-0472">Membrane</keyword>
<name>A0A179SYQ0_9BACI</name>
<dbReference type="EMBL" id="LWSG01000012">
    <property type="protein sequence ID" value="OAS86561.1"/>
    <property type="molecule type" value="Genomic_DNA"/>
</dbReference>
<dbReference type="Proteomes" id="UP000078534">
    <property type="component" value="Unassembled WGS sequence"/>
</dbReference>
<feature type="transmembrane region" description="Helical" evidence="1">
    <location>
        <begin position="9"/>
        <end position="28"/>
    </location>
</feature>
<gene>
    <name evidence="2" type="ORF">A6K24_03370</name>
</gene>
<sequence length="89" mass="9553">MDQSNKQPTLLNFIPFSFPTVAVLLLISGGLGPYTIPVFIGILLLGFTYSFIVMFSKKGIIGAIINIYVIGILMFGSGVMYLMSIASGV</sequence>
<protein>
    <submittedName>
        <fullName evidence="2">Uncharacterized protein</fullName>
    </submittedName>
</protein>
<evidence type="ECO:0000313" key="3">
    <source>
        <dbReference type="Proteomes" id="UP000078534"/>
    </source>
</evidence>
<feature type="transmembrane region" description="Helical" evidence="1">
    <location>
        <begin position="67"/>
        <end position="86"/>
    </location>
</feature>
<accession>A0A179SYQ0</accession>
<feature type="transmembrane region" description="Helical" evidence="1">
    <location>
        <begin position="34"/>
        <end position="55"/>
    </location>
</feature>
<comment type="caution">
    <text evidence="2">The sequence shown here is derived from an EMBL/GenBank/DDBJ whole genome shotgun (WGS) entry which is preliminary data.</text>
</comment>
<keyword evidence="3" id="KW-1185">Reference proteome</keyword>
<proteinExistence type="predicted"/>